<comment type="caution">
    <text evidence="7">The sequence shown here is derived from an EMBL/GenBank/DDBJ whole genome shotgun (WGS) entry which is preliminary data.</text>
</comment>
<evidence type="ECO:0000256" key="3">
    <source>
        <dbReference type="ARBA" id="ARBA00023136"/>
    </source>
</evidence>
<comment type="similarity">
    <text evidence="1 4">Belongs to the band 7/mec-2 family. Flotillin subfamily.</text>
</comment>
<gene>
    <name evidence="7" type="ORF">GIB67_028110</name>
</gene>
<feature type="region of interest" description="Disordered" evidence="5">
    <location>
        <begin position="166"/>
        <end position="203"/>
    </location>
</feature>
<protein>
    <recommendedName>
        <fullName evidence="4">Flotillin-like</fullName>
    </recommendedName>
</protein>
<organism evidence="7 8">
    <name type="scientific">Kingdonia uniflora</name>
    <dbReference type="NCBI Taxonomy" id="39325"/>
    <lineage>
        <taxon>Eukaryota</taxon>
        <taxon>Viridiplantae</taxon>
        <taxon>Streptophyta</taxon>
        <taxon>Embryophyta</taxon>
        <taxon>Tracheophyta</taxon>
        <taxon>Spermatophyta</taxon>
        <taxon>Magnoliopsida</taxon>
        <taxon>Ranunculales</taxon>
        <taxon>Circaeasteraceae</taxon>
        <taxon>Kingdonia</taxon>
    </lineage>
</organism>
<dbReference type="InterPro" id="IPR027705">
    <property type="entry name" value="Flotillin_fam"/>
</dbReference>
<dbReference type="Pfam" id="PF01145">
    <property type="entry name" value="Band_7"/>
    <property type="match status" value="1"/>
</dbReference>
<dbReference type="SUPFAM" id="SSF117892">
    <property type="entry name" value="Band 7/SPFH domain"/>
    <property type="match status" value="1"/>
</dbReference>
<keyword evidence="8" id="KW-1185">Reference proteome</keyword>
<evidence type="ECO:0000313" key="7">
    <source>
        <dbReference type="EMBL" id="KAF6169559.1"/>
    </source>
</evidence>
<sequence length="203" mass="22548">MSAEKLSFLLPAVFTIGPRVDDFDSLLRYAKLLSNHDRHSNDVRELVQGIIEGETHVLAAGTTLKEVFRDTKEFKKEVFDKVQLELNQFGLLIYNANIKQLVDVKGHEYFSYVGQRLQNEDANQAKVDVVEAKMKGAVGAKLRKGQTVQNIAKIDAETKIATVKRDGTSSEMGAFQEAKSGRLDTLQAGETSVGIPRQGRQKP</sequence>
<dbReference type="AlphaFoldDB" id="A0A7J7NQW3"/>
<dbReference type="CDD" id="cd03399">
    <property type="entry name" value="SPFH_flotillin"/>
    <property type="match status" value="1"/>
</dbReference>
<evidence type="ECO:0000259" key="6">
    <source>
        <dbReference type="Pfam" id="PF01145"/>
    </source>
</evidence>
<comment type="subcellular location">
    <subcellularLocation>
        <location evidence="4">Cell membrane</location>
        <topology evidence="4">Lipid-anchor</topology>
    </subcellularLocation>
    <subcellularLocation>
        <location evidence="4">Membrane</location>
        <location evidence="4">Caveola</location>
    </subcellularLocation>
</comment>
<accession>A0A7J7NQW3</accession>
<keyword evidence="2 4" id="KW-1003">Cell membrane</keyword>
<dbReference type="OrthoDB" id="6080404at2759"/>
<evidence type="ECO:0000256" key="2">
    <source>
        <dbReference type="ARBA" id="ARBA00022475"/>
    </source>
</evidence>
<dbReference type="PANTHER" id="PTHR13806">
    <property type="entry name" value="FLOTILLIN-RELATED"/>
    <property type="match status" value="1"/>
</dbReference>
<dbReference type="GO" id="GO:0005901">
    <property type="term" value="C:caveola"/>
    <property type="evidence" value="ECO:0007669"/>
    <property type="project" value="UniProtKB-SubCell"/>
</dbReference>
<dbReference type="InterPro" id="IPR001107">
    <property type="entry name" value="Band_7"/>
</dbReference>
<proteinExistence type="inferred from homology"/>
<dbReference type="EMBL" id="JACGCM010000635">
    <property type="protein sequence ID" value="KAF6169559.1"/>
    <property type="molecule type" value="Genomic_DNA"/>
</dbReference>
<evidence type="ECO:0000256" key="5">
    <source>
        <dbReference type="SAM" id="MobiDB-lite"/>
    </source>
</evidence>
<dbReference type="Gene3D" id="3.30.479.30">
    <property type="entry name" value="Band 7 domain"/>
    <property type="match status" value="1"/>
</dbReference>
<dbReference type="Proteomes" id="UP000541444">
    <property type="component" value="Unassembled WGS sequence"/>
</dbReference>
<feature type="domain" description="Band 7" evidence="6">
    <location>
        <begin position="2"/>
        <end position="132"/>
    </location>
</feature>
<evidence type="ECO:0000313" key="8">
    <source>
        <dbReference type="Proteomes" id="UP000541444"/>
    </source>
</evidence>
<dbReference type="PANTHER" id="PTHR13806:SF31">
    <property type="entry name" value="FLOTILLIN-LIKE PROTEIN 1-RELATED"/>
    <property type="match status" value="1"/>
</dbReference>
<evidence type="ECO:0000256" key="1">
    <source>
        <dbReference type="ARBA" id="ARBA00007161"/>
    </source>
</evidence>
<keyword evidence="3 4" id="KW-0472">Membrane</keyword>
<name>A0A7J7NQW3_9MAGN</name>
<reference evidence="7 8" key="1">
    <citation type="journal article" date="2020" name="IScience">
        <title>Genome Sequencing of the Endangered Kingdonia uniflora (Circaeasteraceae, Ranunculales) Reveals Potential Mechanisms of Evolutionary Specialization.</title>
        <authorList>
            <person name="Sun Y."/>
            <person name="Deng T."/>
            <person name="Zhang A."/>
            <person name="Moore M.J."/>
            <person name="Landis J.B."/>
            <person name="Lin N."/>
            <person name="Zhang H."/>
            <person name="Zhang X."/>
            <person name="Huang J."/>
            <person name="Zhang X."/>
            <person name="Sun H."/>
            <person name="Wang H."/>
        </authorList>
    </citation>
    <scope>NUCLEOTIDE SEQUENCE [LARGE SCALE GENOMIC DNA]</scope>
    <source>
        <strain evidence="7">TB1705</strain>
        <tissue evidence="7">Leaf</tissue>
    </source>
</reference>
<dbReference type="InterPro" id="IPR036013">
    <property type="entry name" value="Band_7/SPFH_dom_sf"/>
</dbReference>
<evidence type="ECO:0000256" key="4">
    <source>
        <dbReference type="RuleBase" id="RU366054"/>
    </source>
</evidence>